<dbReference type="Proteomes" id="UP000664293">
    <property type="component" value="Unassembled WGS sequence"/>
</dbReference>
<name>A0ABS3E628_9GAMM</name>
<sequence length="162" mass="18273">MPLKTIRLTLLLTLFSGSVFADDREALNDLLNQFLAGAANDIQVHQRFWADDLIYTSSSGQRFGKAVIIDGMQKVKEEKNSRNEEDEASAPMRYRAEDTDIRLLDSTAIIAFRLIAEPASNSDKQAKRMEFFNTGTFVKRDGEWRALAWQATKIPPANSSDQ</sequence>
<evidence type="ECO:0000313" key="4">
    <source>
        <dbReference type="Proteomes" id="UP000664293"/>
    </source>
</evidence>
<proteinExistence type="predicted"/>
<evidence type="ECO:0000313" key="3">
    <source>
        <dbReference type="EMBL" id="MBN8430763.1"/>
    </source>
</evidence>
<feature type="signal peptide" evidence="1">
    <location>
        <begin position="1"/>
        <end position="21"/>
    </location>
</feature>
<feature type="domain" description="DUF4440" evidence="2">
    <location>
        <begin position="38"/>
        <end position="145"/>
    </location>
</feature>
<dbReference type="RefSeq" id="WP_207000967.1">
    <property type="nucleotide sequence ID" value="NZ_JAEKJR010000002.1"/>
</dbReference>
<evidence type="ECO:0000259" key="2">
    <source>
        <dbReference type="Pfam" id="PF14534"/>
    </source>
</evidence>
<protein>
    <submittedName>
        <fullName evidence="3">Nuclear transport factor 2 family protein</fullName>
    </submittedName>
</protein>
<keyword evidence="4" id="KW-1185">Reference proteome</keyword>
<keyword evidence="1" id="KW-0732">Signal</keyword>
<dbReference type="SUPFAM" id="SSF54427">
    <property type="entry name" value="NTF2-like"/>
    <property type="match status" value="1"/>
</dbReference>
<gene>
    <name evidence="3" type="ORF">JF535_07850</name>
</gene>
<dbReference type="EMBL" id="JAEKJR010000002">
    <property type="protein sequence ID" value="MBN8430763.1"/>
    <property type="molecule type" value="Genomic_DNA"/>
</dbReference>
<comment type="caution">
    <text evidence="3">The sequence shown here is derived from an EMBL/GenBank/DDBJ whole genome shotgun (WGS) entry which is preliminary data.</text>
</comment>
<dbReference type="Gene3D" id="3.10.450.50">
    <property type="match status" value="1"/>
</dbReference>
<accession>A0ABS3E628</accession>
<dbReference type="Pfam" id="PF14534">
    <property type="entry name" value="DUF4440"/>
    <property type="match status" value="1"/>
</dbReference>
<evidence type="ECO:0000256" key="1">
    <source>
        <dbReference type="SAM" id="SignalP"/>
    </source>
</evidence>
<dbReference type="InterPro" id="IPR032710">
    <property type="entry name" value="NTF2-like_dom_sf"/>
</dbReference>
<feature type="chain" id="PRO_5046267046" evidence="1">
    <location>
        <begin position="22"/>
        <end position="162"/>
    </location>
</feature>
<organism evidence="3 4">
    <name type="scientific">Microbulbifer salipaludis</name>
    <dbReference type="NCBI Taxonomy" id="187980"/>
    <lineage>
        <taxon>Bacteria</taxon>
        <taxon>Pseudomonadati</taxon>
        <taxon>Pseudomonadota</taxon>
        <taxon>Gammaproteobacteria</taxon>
        <taxon>Cellvibrionales</taxon>
        <taxon>Microbulbiferaceae</taxon>
        <taxon>Microbulbifer</taxon>
    </lineage>
</organism>
<reference evidence="3 4" key="1">
    <citation type="submission" date="2020-12" db="EMBL/GenBank/DDBJ databases">
        <title>Oil enriched cultivation method for isolating marine PHA-producing bacteria.</title>
        <authorList>
            <person name="Zheng W."/>
            <person name="Yu S."/>
            <person name="Huang Y."/>
        </authorList>
    </citation>
    <scope>NUCLEOTIDE SEQUENCE [LARGE SCALE GENOMIC DNA]</scope>
    <source>
        <strain evidence="3 4">SN0-2</strain>
    </source>
</reference>
<dbReference type="InterPro" id="IPR027843">
    <property type="entry name" value="DUF4440"/>
</dbReference>